<comment type="caution">
    <text evidence="3">The sequence shown here is derived from an EMBL/GenBank/DDBJ whole genome shotgun (WGS) entry which is preliminary data.</text>
</comment>
<reference evidence="3" key="2">
    <citation type="submission" date="2023-02" db="EMBL/GenBank/DDBJ databases">
        <title>'Rhodoalgimonas zhirmunskyi' gen. nov., isolated from a red alga.</title>
        <authorList>
            <person name="Nedashkovskaya O.I."/>
            <person name="Otstavnykh N.Y."/>
            <person name="Bystritskaya E.P."/>
            <person name="Balabanova L.A."/>
            <person name="Isaeva M.P."/>
        </authorList>
    </citation>
    <scope>NUCLEOTIDE SEQUENCE</scope>
    <source>
        <strain evidence="3">KCTC 52189</strain>
    </source>
</reference>
<feature type="transmembrane region" description="Helical" evidence="1">
    <location>
        <begin position="41"/>
        <end position="61"/>
    </location>
</feature>
<keyword evidence="1" id="KW-1133">Transmembrane helix</keyword>
<protein>
    <submittedName>
        <fullName evidence="3">Uncharacterized protein</fullName>
    </submittedName>
</protein>
<dbReference type="Proteomes" id="UP001226762">
    <property type="component" value="Unassembled WGS sequence"/>
</dbReference>
<sequence>MHRLAALLVLLPTHALADVCAQERPDWDPARGPATGLDELVFLFTSLPGLGILGAITLAVLTGQKRYFAISAVFATLIGAALYVQSTAPDDIRRTAIAEGCVGPQTIPIATCAVIALISAASLAWLWLRDRPADRI</sequence>
<keyword evidence="4" id="KW-1185">Reference proteome</keyword>
<feature type="transmembrane region" description="Helical" evidence="1">
    <location>
        <begin position="106"/>
        <end position="128"/>
    </location>
</feature>
<gene>
    <name evidence="3" type="ORF">NO357_11440</name>
</gene>
<evidence type="ECO:0000313" key="3">
    <source>
        <dbReference type="EMBL" id="MDQ2090513.1"/>
    </source>
</evidence>
<feature type="chain" id="PRO_5042029612" evidence="2">
    <location>
        <begin position="18"/>
        <end position="136"/>
    </location>
</feature>
<reference evidence="3" key="1">
    <citation type="submission" date="2022-07" db="EMBL/GenBank/DDBJ databases">
        <authorList>
            <person name="Otstavnykh N."/>
            <person name="Isaeva M."/>
            <person name="Bystritskaya E."/>
        </authorList>
    </citation>
    <scope>NUCLEOTIDE SEQUENCE</scope>
    <source>
        <strain evidence="3">KCTC 52189</strain>
    </source>
</reference>
<evidence type="ECO:0000313" key="4">
    <source>
        <dbReference type="Proteomes" id="UP001226762"/>
    </source>
</evidence>
<keyword evidence="2" id="KW-0732">Signal</keyword>
<organism evidence="3 4">
    <name type="scientific">Marimonas arenosa</name>
    <dbReference type="NCBI Taxonomy" id="1795305"/>
    <lineage>
        <taxon>Bacteria</taxon>
        <taxon>Pseudomonadati</taxon>
        <taxon>Pseudomonadota</taxon>
        <taxon>Alphaproteobacteria</taxon>
        <taxon>Rhodobacterales</taxon>
        <taxon>Paracoccaceae</taxon>
        <taxon>Marimonas</taxon>
    </lineage>
</organism>
<feature type="signal peptide" evidence="2">
    <location>
        <begin position="1"/>
        <end position="17"/>
    </location>
</feature>
<evidence type="ECO:0000256" key="1">
    <source>
        <dbReference type="SAM" id="Phobius"/>
    </source>
</evidence>
<name>A0AAE4B3Y2_9RHOB</name>
<keyword evidence="1" id="KW-0812">Transmembrane</keyword>
<dbReference type="AlphaFoldDB" id="A0AAE4B3Y2"/>
<accession>A0AAE4B3Y2</accession>
<keyword evidence="1" id="KW-0472">Membrane</keyword>
<feature type="transmembrane region" description="Helical" evidence="1">
    <location>
        <begin position="68"/>
        <end position="86"/>
    </location>
</feature>
<dbReference type="RefSeq" id="WP_306735792.1">
    <property type="nucleotide sequence ID" value="NZ_JANHAX010000003.1"/>
</dbReference>
<dbReference type="EMBL" id="JANHAX010000003">
    <property type="protein sequence ID" value="MDQ2090513.1"/>
    <property type="molecule type" value="Genomic_DNA"/>
</dbReference>
<evidence type="ECO:0000256" key="2">
    <source>
        <dbReference type="SAM" id="SignalP"/>
    </source>
</evidence>
<proteinExistence type="predicted"/>